<sequence length="74" mass="8301">TVRALNLPADQEVRQYSTGERQSSNSTPNIIRERQLMFWLGRVGPSSPQQRPKPFGYSVKEALPISSKNGVTDQ</sequence>
<dbReference type="AlphaFoldDB" id="A0AA38GSK5"/>
<reference evidence="2 3" key="1">
    <citation type="journal article" date="2021" name="Nat. Plants">
        <title>The Taxus genome provides insights into paclitaxel biosynthesis.</title>
        <authorList>
            <person name="Xiong X."/>
            <person name="Gou J."/>
            <person name="Liao Q."/>
            <person name="Li Y."/>
            <person name="Zhou Q."/>
            <person name="Bi G."/>
            <person name="Li C."/>
            <person name="Du R."/>
            <person name="Wang X."/>
            <person name="Sun T."/>
            <person name="Guo L."/>
            <person name="Liang H."/>
            <person name="Lu P."/>
            <person name="Wu Y."/>
            <person name="Zhang Z."/>
            <person name="Ro D.K."/>
            <person name="Shang Y."/>
            <person name="Huang S."/>
            <person name="Yan J."/>
        </authorList>
    </citation>
    <scope>NUCLEOTIDE SEQUENCE [LARGE SCALE GENOMIC DNA]</scope>
    <source>
        <strain evidence="2">Ta-2019</strain>
    </source>
</reference>
<proteinExistence type="predicted"/>
<feature type="compositionally biased region" description="Polar residues" evidence="1">
    <location>
        <begin position="14"/>
        <end position="29"/>
    </location>
</feature>
<dbReference type="Proteomes" id="UP000824469">
    <property type="component" value="Unassembled WGS sequence"/>
</dbReference>
<protein>
    <submittedName>
        <fullName evidence="2">Uncharacterized protein</fullName>
    </submittedName>
</protein>
<evidence type="ECO:0000313" key="3">
    <source>
        <dbReference type="Proteomes" id="UP000824469"/>
    </source>
</evidence>
<organism evidence="2 3">
    <name type="scientific">Taxus chinensis</name>
    <name type="common">Chinese yew</name>
    <name type="synonym">Taxus wallichiana var. chinensis</name>
    <dbReference type="NCBI Taxonomy" id="29808"/>
    <lineage>
        <taxon>Eukaryota</taxon>
        <taxon>Viridiplantae</taxon>
        <taxon>Streptophyta</taxon>
        <taxon>Embryophyta</taxon>
        <taxon>Tracheophyta</taxon>
        <taxon>Spermatophyta</taxon>
        <taxon>Pinopsida</taxon>
        <taxon>Pinidae</taxon>
        <taxon>Conifers II</taxon>
        <taxon>Cupressales</taxon>
        <taxon>Taxaceae</taxon>
        <taxon>Taxus</taxon>
    </lineage>
</organism>
<name>A0AA38GSK5_TAXCH</name>
<evidence type="ECO:0000313" key="2">
    <source>
        <dbReference type="EMBL" id="KAH9328899.1"/>
    </source>
</evidence>
<feature type="region of interest" description="Disordered" evidence="1">
    <location>
        <begin position="42"/>
        <end position="74"/>
    </location>
</feature>
<evidence type="ECO:0000256" key="1">
    <source>
        <dbReference type="SAM" id="MobiDB-lite"/>
    </source>
</evidence>
<gene>
    <name evidence="2" type="ORF">KI387_001007</name>
</gene>
<keyword evidence="3" id="KW-1185">Reference proteome</keyword>
<feature type="region of interest" description="Disordered" evidence="1">
    <location>
        <begin position="1"/>
        <end position="30"/>
    </location>
</feature>
<comment type="caution">
    <text evidence="2">The sequence shown here is derived from an EMBL/GenBank/DDBJ whole genome shotgun (WGS) entry which is preliminary data.</text>
</comment>
<feature type="non-terminal residue" evidence="2">
    <location>
        <position position="74"/>
    </location>
</feature>
<accession>A0AA38GSK5</accession>
<dbReference type="EMBL" id="JAHRHJ020000001">
    <property type="protein sequence ID" value="KAH9328899.1"/>
    <property type="molecule type" value="Genomic_DNA"/>
</dbReference>